<comment type="subcellular location">
    <subcellularLocation>
        <location evidence="1">Cell membrane</location>
        <topology evidence="1">Multi-pass membrane protein</topology>
    </subcellularLocation>
</comment>
<keyword evidence="4 6" id="KW-1133">Transmembrane helix</keyword>
<protein>
    <submittedName>
        <fullName evidence="7">Putative lipooligosaccharide transport system, permease component (LptF family)</fullName>
    </submittedName>
</protein>
<feature type="transmembrane region" description="Helical" evidence="6">
    <location>
        <begin position="286"/>
        <end position="305"/>
    </location>
</feature>
<evidence type="ECO:0000256" key="6">
    <source>
        <dbReference type="SAM" id="Phobius"/>
    </source>
</evidence>
<accession>A0A222MYD0</accession>
<gene>
    <name evidence="7" type="ORF">CAV_0935</name>
</gene>
<evidence type="ECO:0000313" key="7">
    <source>
        <dbReference type="EMBL" id="ASQ30596.1"/>
    </source>
</evidence>
<dbReference type="KEGG" id="cavi:CAV_0935"/>
<feature type="transmembrane region" description="Helical" evidence="6">
    <location>
        <begin position="256"/>
        <end position="279"/>
    </location>
</feature>
<feature type="transmembrane region" description="Helical" evidence="6">
    <location>
        <begin position="12"/>
        <end position="36"/>
    </location>
</feature>
<dbReference type="GO" id="GO:0015920">
    <property type="term" value="P:lipopolysaccharide transport"/>
    <property type="evidence" value="ECO:0007669"/>
    <property type="project" value="TreeGrafter"/>
</dbReference>
<keyword evidence="8" id="KW-1185">Reference proteome</keyword>
<name>A0A222MYD0_9BACT</name>
<feature type="transmembrane region" description="Helical" evidence="6">
    <location>
        <begin position="311"/>
        <end position="329"/>
    </location>
</feature>
<keyword evidence="3 6" id="KW-0812">Transmembrane</keyword>
<dbReference type="AlphaFoldDB" id="A0A222MYD0"/>
<dbReference type="GO" id="GO:0043190">
    <property type="term" value="C:ATP-binding cassette (ABC) transporter complex"/>
    <property type="evidence" value="ECO:0007669"/>
    <property type="project" value="TreeGrafter"/>
</dbReference>
<proteinExistence type="predicted"/>
<dbReference type="PANTHER" id="PTHR33529:SF7">
    <property type="entry name" value="LIPOPOLYSACCHARIDE EXPORT SYSTEM PERMEASE PROTEIN LPTF"/>
    <property type="match status" value="1"/>
</dbReference>
<organism evidence="7 8">
    <name type="scientific">Campylobacter avium LMG 24591</name>
    <dbReference type="NCBI Taxonomy" id="522484"/>
    <lineage>
        <taxon>Bacteria</taxon>
        <taxon>Pseudomonadati</taxon>
        <taxon>Campylobacterota</taxon>
        <taxon>Epsilonproteobacteria</taxon>
        <taxon>Campylobacterales</taxon>
        <taxon>Campylobacteraceae</taxon>
        <taxon>Campylobacter</taxon>
    </lineage>
</organism>
<evidence type="ECO:0000256" key="2">
    <source>
        <dbReference type="ARBA" id="ARBA00022475"/>
    </source>
</evidence>
<feature type="transmembrane region" description="Helical" evidence="6">
    <location>
        <begin position="56"/>
        <end position="81"/>
    </location>
</feature>
<keyword evidence="2" id="KW-1003">Cell membrane</keyword>
<feature type="transmembrane region" description="Helical" evidence="6">
    <location>
        <begin position="102"/>
        <end position="126"/>
    </location>
</feature>
<dbReference type="OrthoDB" id="5372422at2"/>
<evidence type="ECO:0000313" key="8">
    <source>
        <dbReference type="Proteomes" id="UP000201169"/>
    </source>
</evidence>
<evidence type="ECO:0000256" key="3">
    <source>
        <dbReference type="ARBA" id="ARBA00022692"/>
    </source>
</evidence>
<evidence type="ECO:0000256" key="4">
    <source>
        <dbReference type="ARBA" id="ARBA00022989"/>
    </source>
</evidence>
<dbReference type="InterPro" id="IPR005495">
    <property type="entry name" value="LptG/LptF_permease"/>
</dbReference>
<dbReference type="PANTHER" id="PTHR33529">
    <property type="entry name" value="SLR0882 PROTEIN-RELATED"/>
    <property type="match status" value="1"/>
</dbReference>
<evidence type="ECO:0000256" key="1">
    <source>
        <dbReference type="ARBA" id="ARBA00004651"/>
    </source>
</evidence>
<reference evidence="7 8" key="1">
    <citation type="submission" date="2017-07" db="EMBL/GenBank/DDBJ databases">
        <title>Analysis of two Campylobacter avium genomes and identification of a novel hippuricase gene.</title>
        <authorList>
            <person name="Miller W.G."/>
            <person name="Chapman M.H."/>
            <person name="Yee E."/>
            <person name="Revez J."/>
            <person name="Bono J.L."/>
            <person name="Rossi M."/>
        </authorList>
    </citation>
    <scope>NUCLEOTIDE SEQUENCE [LARGE SCALE GENOMIC DNA]</scope>
    <source>
        <strain evidence="7 8">LMG 24591</strain>
    </source>
</reference>
<evidence type="ECO:0000256" key="5">
    <source>
        <dbReference type="ARBA" id="ARBA00023136"/>
    </source>
</evidence>
<dbReference type="RefSeq" id="WP_094325349.1">
    <property type="nucleotide sequence ID" value="NZ_CP022347.1"/>
</dbReference>
<dbReference type="Proteomes" id="UP000201169">
    <property type="component" value="Chromosome"/>
</dbReference>
<keyword evidence="5 6" id="KW-0472">Membrane</keyword>
<sequence>MKLIYKYTLNQFLSTYLSLFLVLFLIVSMVFFIQLARITSSIEISFVDFLKLYSFTVPRILILTLPISFFISLSLTLYRLSRENESIVCFALGCSPKDMANFFIKISLFLSCVMLVISLVFIPLAFSLQNNFIDYKKTQVSLNLKTGEFGQKFLDWMIFIEKEDNSLYENIVMYHPDDKEQMILAKKGFIQRDKQSLSLKLLDGTVYNFQTNENLHIAQFEDMTINTLLQGFSSNQLNFYEYWQRMSVEDKRAKEFVIYVLISLFPVASTYFALSFGIVTYRYEKGAIYFGIFTVIALYFGLLSAFYKPPLLAVLVIFTLFFVASILYFKKNTLSRY</sequence>
<dbReference type="Pfam" id="PF03739">
    <property type="entry name" value="LptF_LptG"/>
    <property type="match status" value="1"/>
</dbReference>
<dbReference type="EMBL" id="CP022347">
    <property type="protein sequence ID" value="ASQ30596.1"/>
    <property type="molecule type" value="Genomic_DNA"/>
</dbReference>